<reference evidence="14" key="2">
    <citation type="submission" date="2025-08" db="UniProtKB">
        <authorList>
            <consortium name="RefSeq"/>
        </authorList>
    </citation>
    <scope>IDENTIFICATION</scope>
    <source>
        <tissue evidence="14">Leaf</tissue>
    </source>
</reference>
<dbReference type="SUPFAM" id="SSF56112">
    <property type="entry name" value="Protein kinase-like (PK-like)"/>
    <property type="match status" value="1"/>
</dbReference>
<keyword evidence="5 9" id="KW-0863">Zinc-finger</keyword>
<dbReference type="PROSITE" id="PS50011">
    <property type="entry name" value="PROTEIN_KINASE_DOM"/>
    <property type="match status" value="1"/>
</dbReference>
<keyword evidence="6" id="KW-0862">Zinc</keyword>
<evidence type="ECO:0000256" key="7">
    <source>
        <dbReference type="ARBA" id="ARBA00023125"/>
    </source>
</evidence>
<dbReference type="InterPro" id="IPR008906">
    <property type="entry name" value="HATC_C_dom"/>
</dbReference>
<proteinExistence type="predicted"/>
<dbReference type="Pfam" id="PF05699">
    <property type="entry name" value="Dimer_Tnp_hAT"/>
    <property type="match status" value="1"/>
</dbReference>
<dbReference type="InterPro" id="IPR012337">
    <property type="entry name" value="RNaseH-like_sf"/>
</dbReference>
<dbReference type="PROSITE" id="PS00108">
    <property type="entry name" value="PROTEIN_KINASE_ST"/>
    <property type="match status" value="1"/>
</dbReference>
<dbReference type="PROSITE" id="PS50808">
    <property type="entry name" value="ZF_BED"/>
    <property type="match status" value="1"/>
</dbReference>
<dbReference type="RefSeq" id="XP_031400574.1">
    <property type="nucleotide sequence ID" value="XM_031544714.1"/>
</dbReference>
<dbReference type="GO" id="GO:0005524">
    <property type="term" value="F:ATP binding"/>
    <property type="evidence" value="ECO:0007669"/>
    <property type="project" value="InterPro"/>
</dbReference>
<dbReference type="InterPro" id="IPR003656">
    <property type="entry name" value="Znf_BED"/>
</dbReference>
<dbReference type="GeneID" id="116210710"/>
<dbReference type="Gene3D" id="1.10.510.10">
    <property type="entry name" value="Transferase(Phosphotransferase) domain 1"/>
    <property type="match status" value="1"/>
</dbReference>
<evidence type="ECO:0000256" key="2">
    <source>
        <dbReference type="ARBA" id="ARBA00004236"/>
    </source>
</evidence>
<protein>
    <submittedName>
        <fullName evidence="14">Uncharacterized protein LOC116210710 isoform X4</fullName>
    </submittedName>
</protein>
<dbReference type="CDD" id="cd14066">
    <property type="entry name" value="STKc_IRAK"/>
    <property type="match status" value="1"/>
</dbReference>
<dbReference type="GO" id="GO:0008270">
    <property type="term" value="F:zinc ion binding"/>
    <property type="evidence" value="ECO:0007669"/>
    <property type="project" value="UniProtKB-KW"/>
</dbReference>
<dbReference type="SUPFAM" id="SSF53098">
    <property type="entry name" value="Ribonuclease H-like"/>
    <property type="match status" value="1"/>
</dbReference>
<dbReference type="GO" id="GO:0005634">
    <property type="term" value="C:nucleus"/>
    <property type="evidence" value="ECO:0007669"/>
    <property type="project" value="UniProtKB-SubCell"/>
</dbReference>
<evidence type="ECO:0000313" key="14">
    <source>
        <dbReference type="RefSeq" id="XP_031400574.1"/>
    </source>
</evidence>
<dbReference type="GO" id="GO:0004672">
    <property type="term" value="F:protein kinase activity"/>
    <property type="evidence" value="ECO:0007669"/>
    <property type="project" value="InterPro"/>
</dbReference>
<name>A0A6P8E238_PUNGR</name>
<dbReference type="Proteomes" id="UP000515151">
    <property type="component" value="Chromosome 6"/>
</dbReference>
<keyword evidence="3" id="KW-0472">Membrane</keyword>
<dbReference type="InterPro" id="IPR050823">
    <property type="entry name" value="Plant_Ser_Thr_Prot_Kinase"/>
</dbReference>
<sequence length="1455" mass="163230">MGRRADTFWEYAEQLCGRFKCNFCKRDFAGGAPRVKSHLSGIKGRDVDICTMVPKHVQALAAETIKGANKRPKPEYFSSSSDGTSSEVCHKNDICEPDDLLAKFFLSNNIDCNVVQSSSFIDFINAVAAFGASYKLPSYSTLKTLLIPKLHSEIEAHVRSVKESWGETGCTLISDVWFNEKENQSLVNIMAYSWKGVVLLDAFKVPKCELDGHFLEEIICFCIQTIGPNNVVQYIDGIPGWGPTRARLTSDFPHIYVTRCVAAEIQSSFEDVYMEIEWVKLAFDKARCLITLIYGNSDLLSLMRKYTNNRELIQPQAIDFSSNYTMLLSIIVVKDQLLQLVQSFGCSMSDLGKEVAEIISSLEFWNQVEEIVQALESLFLVLYLVDRYGSSSGYLYVAMEMATEGMRRIYGGNPDKYERLWQIFNSLKEKIVHPIHAAAAFLNPAYMCSELFKDRARIMEAMEFVVTHLVASEDKDAFLEEIIKYHKRSKEPNKFSDTANRMRTVCHPGDWWAYCVGREFPMLQKYAIRILSQPCSSSAYKQSLSAFETAHMKKLSRFTFKASTHYSWMNMILTTGFRAMNASGKPKDLTELIELKWRFPTDFLNEPEVPYLDPQPTHSSLIAGIHLPSQRCLQLQFVTRIPSLLVTGQEVKSEQGSPVHVILVDRITGNVVQDSALSMLNLTVSALEGDFDEESGNTWQREDFERNEITDVLLMTGNLQVTLKDGMGTLGAFCFNYSSDIAKSGKFKLGVKTLTDECGGICICEGISNAFIVKDGNDTRAPDATASQMHLSEDSQLKSIMDELTQLVPCPTDTNANSEMDLGRQFEFGPLWSPLGCKHKQKHNIKSGQGAMRWPKLKAIKVSPWATLRRAVKEKRAQKMLRRARLQKRLEECNKGDQDCSQEDHRRLQVKEKLKEIPEKYVMSKPPCQVAIRPEECSKGKSGSALDEKDEESMLQEPPWEGQGQLKLTSYDNSTVGGSVKFPEPSTSEVSQPLILFPSLLACKDTELLEDEEAAKPLVSEECPSTVASFSCAGDSIPRKQDRSRWRHLFTLFPSSLSGDDTDLGEDKAGEFLKHTARQSTSPTKDNELVGMSNLSIGTSNYYSNTTGFSTTSSNARFLEAVAAGDAEPDGRILIPNLKLLTFSELESATGNFRQKVLHGEGGFGSVYKGQFNEKTLALSRRDSGIPVAVKKLNPESIEGFNEWQAEMKFVGRRLHPNIVRLLGYCWKDKECFLVSEYMQKGSLDNHLFRSNPSIQPLSWEKRLKIAIGAARGLAFLHGSEKQVIYRDFKSSNIFLDSDYNAKIADFGLARLGPSGGESHVTTRVMGTDGYMAPEYLATGHLSVKSDVYGFGVVLLELLTGRRALDIMQPSGQHLVEWARSFLNQRKKLKIIVDPWIEGQYSFKAALQMAELTQKSLAKDPGDRPSMKEVVKALEQTEAMIEMPDELKVRSALHP</sequence>
<keyword evidence="3" id="KW-1003">Cell membrane</keyword>
<evidence type="ECO:0000256" key="10">
    <source>
        <dbReference type="SAM" id="MobiDB-lite"/>
    </source>
</evidence>
<dbReference type="FunFam" id="1.10.510.10:FF:000095">
    <property type="entry name" value="protein STRUBBELIG-RECEPTOR FAMILY 8"/>
    <property type="match status" value="1"/>
</dbReference>
<dbReference type="InterPro" id="IPR001245">
    <property type="entry name" value="Ser-Thr/Tyr_kinase_cat_dom"/>
</dbReference>
<evidence type="ECO:0000256" key="5">
    <source>
        <dbReference type="ARBA" id="ARBA00022771"/>
    </source>
</evidence>
<dbReference type="InterPro" id="IPR011009">
    <property type="entry name" value="Kinase-like_dom_sf"/>
</dbReference>
<dbReference type="InterPro" id="IPR046831">
    <property type="entry name" value="Calmodulin_bind_N"/>
</dbReference>
<keyword evidence="7" id="KW-0238">DNA-binding</keyword>
<dbReference type="GO" id="GO:0046983">
    <property type="term" value="F:protein dimerization activity"/>
    <property type="evidence" value="ECO:0007669"/>
    <property type="project" value="InterPro"/>
</dbReference>
<keyword evidence="8" id="KW-0539">Nucleus</keyword>
<gene>
    <name evidence="14" type="primary">LOC116210710</name>
</gene>
<evidence type="ECO:0000256" key="9">
    <source>
        <dbReference type="PROSITE-ProRule" id="PRU00027"/>
    </source>
</evidence>
<keyword evidence="4" id="KW-0479">Metal-binding</keyword>
<dbReference type="GO" id="GO:0003677">
    <property type="term" value="F:DNA binding"/>
    <property type="evidence" value="ECO:0007669"/>
    <property type="project" value="UniProtKB-KW"/>
</dbReference>
<evidence type="ECO:0000256" key="8">
    <source>
        <dbReference type="ARBA" id="ARBA00023242"/>
    </source>
</evidence>
<organism evidence="13 14">
    <name type="scientific">Punica granatum</name>
    <name type="common">Pomegranate</name>
    <dbReference type="NCBI Taxonomy" id="22663"/>
    <lineage>
        <taxon>Eukaryota</taxon>
        <taxon>Viridiplantae</taxon>
        <taxon>Streptophyta</taxon>
        <taxon>Embryophyta</taxon>
        <taxon>Tracheophyta</taxon>
        <taxon>Spermatophyta</taxon>
        <taxon>Magnoliopsida</taxon>
        <taxon>eudicotyledons</taxon>
        <taxon>Gunneridae</taxon>
        <taxon>Pentapetalae</taxon>
        <taxon>rosids</taxon>
        <taxon>malvids</taxon>
        <taxon>Myrtales</taxon>
        <taxon>Lythraceae</taxon>
        <taxon>Punica</taxon>
    </lineage>
</organism>
<dbReference type="Gene3D" id="3.30.200.20">
    <property type="entry name" value="Phosphorylase Kinase, domain 1"/>
    <property type="match status" value="1"/>
</dbReference>
<dbReference type="PANTHER" id="PTHR45621">
    <property type="entry name" value="OS01G0588500 PROTEIN-RELATED"/>
    <property type="match status" value="1"/>
</dbReference>
<evidence type="ECO:0000256" key="6">
    <source>
        <dbReference type="ARBA" id="ARBA00022833"/>
    </source>
</evidence>
<dbReference type="InterPro" id="IPR000719">
    <property type="entry name" value="Prot_kinase_dom"/>
</dbReference>
<dbReference type="Pfam" id="PF04937">
    <property type="entry name" value="DUF659"/>
    <property type="match status" value="1"/>
</dbReference>
<feature type="region of interest" description="Disordered" evidence="10">
    <location>
        <begin position="936"/>
        <end position="966"/>
    </location>
</feature>
<dbReference type="Pfam" id="PF07887">
    <property type="entry name" value="Calmodulin_bind"/>
    <property type="match status" value="1"/>
</dbReference>
<evidence type="ECO:0000256" key="4">
    <source>
        <dbReference type="ARBA" id="ARBA00022723"/>
    </source>
</evidence>
<reference evidence="13" key="1">
    <citation type="journal article" date="2020" name="Plant Biotechnol. J.">
        <title>The pomegranate (Punica granatum L.) draft genome dissects genetic divergence between soft- and hard-seeded cultivars.</title>
        <authorList>
            <person name="Luo X."/>
            <person name="Li H."/>
            <person name="Wu Z."/>
            <person name="Yao W."/>
            <person name="Zhao P."/>
            <person name="Cao D."/>
            <person name="Yu H."/>
            <person name="Li K."/>
            <person name="Poudel K."/>
            <person name="Zhao D."/>
            <person name="Zhang F."/>
            <person name="Xia X."/>
            <person name="Chen L."/>
            <person name="Wang Q."/>
            <person name="Jing D."/>
            <person name="Cao S."/>
        </authorList>
    </citation>
    <scope>NUCLEOTIDE SEQUENCE [LARGE SCALE GENOMIC DNA]</scope>
    <source>
        <strain evidence="13">cv. Tunisia</strain>
    </source>
</reference>
<dbReference type="InterPro" id="IPR008271">
    <property type="entry name" value="Ser/Thr_kinase_AS"/>
</dbReference>
<accession>A0A6P8E238</accession>
<evidence type="ECO:0000256" key="1">
    <source>
        <dbReference type="ARBA" id="ARBA00004123"/>
    </source>
</evidence>
<feature type="domain" description="Protein kinase" evidence="11">
    <location>
        <begin position="1153"/>
        <end position="1455"/>
    </location>
</feature>
<comment type="subcellular location">
    <subcellularLocation>
        <location evidence="2">Cell membrane</location>
    </subcellularLocation>
    <subcellularLocation>
        <location evidence="1">Nucleus</location>
    </subcellularLocation>
</comment>
<dbReference type="Pfam" id="PF07714">
    <property type="entry name" value="PK_Tyr_Ser-Thr"/>
    <property type="match status" value="1"/>
</dbReference>
<evidence type="ECO:0000259" key="12">
    <source>
        <dbReference type="PROSITE" id="PS50808"/>
    </source>
</evidence>
<evidence type="ECO:0000256" key="3">
    <source>
        <dbReference type="ARBA" id="ARBA00022475"/>
    </source>
</evidence>
<evidence type="ECO:0000313" key="13">
    <source>
        <dbReference type="Proteomes" id="UP000515151"/>
    </source>
</evidence>
<dbReference type="InterPro" id="IPR007021">
    <property type="entry name" value="DUF659"/>
</dbReference>
<keyword evidence="13" id="KW-1185">Reference proteome</keyword>
<evidence type="ECO:0000259" key="11">
    <source>
        <dbReference type="PROSITE" id="PS50011"/>
    </source>
</evidence>
<feature type="domain" description="BED-type" evidence="12">
    <location>
        <begin position="3"/>
        <end position="57"/>
    </location>
</feature>